<name>A0A0H5Q3S1_9ZZZZ</name>
<dbReference type="EMBL" id="LN853801">
    <property type="protein sequence ID" value="CRY96716.1"/>
    <property type="molecule type" value="Genomic_DNA"/>
</dbReference>
<reference evidence="1" key="2">
    <citation type="submission" date="2015-07" db="EMBL/GenBank/DDBJ databases">
        <title>Plasmids, circular viruses and viroids from rat gut.</title>
        <authorList>
            <person name="Jorgensen T.J."/>
            <person name="Hansen M.A."/>
            <person name="Xu Z."/>
            <person name="Tabak M.A."/>
            <person name="Sorensen S.J."/>
            <person name="Hansen L.H."/>
        </authorList>
    </citation>
    <scope>NUCLEOTIDE SEQUENCE</scope>
    <source>
        <strain evidence="1">RGFK1228</strain>
    </source>
</reference>
<organism evidence="1">
    <name type="scientific">uncultured prokaryote</name>
    <dbReference type="NCBI Taxonomy" id="198431"/>
    <lineage>
        <taxon>unclassified sequences</taxon>
        <taxon>environmental samples</taxon>
    </lineage>
</organism>
<proteinExistence type="predicted"/>
<sequence>MMVLQIYAYGGGFKARLHHCATEGDAPCNDDCYEYSVQRCYPERDASPAETRQLLAAVAASAVATPGISHSEFLTLCGDDHPLFRL</sequence>
<reference evidence="1" key="1">
    <citation type="submission" date="2015-06" db="EMBL/GenBank/DDBJ databases">
        <authorList>
            <person name="Joergensen T."/>
        </authorList>
    </citation>
    <scope>NUCLEOTIDE SEQUENCE</scope>
    <source>
        <strain evidence="1">RGFK1228</strain>
    </source>
</reference>
<evidence type="ECO:0000313" key="1">
    <source>
        <dbReference type="EMBL" id="CRY96716.1"/>
    </source>
</evidence>
<protein>
    <submittedName>
        <fullName evidence="1">Uncharacterized protein</fullName>
    </submittedName>
</protein>
<dbReference type="AlphaFoldDB" id="A0A0H5Q3S1"/>
<accession>A0A0H5Q3S1</accession>